<dbReference type="AlphaFoldDB" id="A0A0A9AAQ8"/>
<reference evidence="1" key="2">
    <citation type="journal article" date="2015" name="Data Brief">
        <title>Shoot transcriptome of the giant reed, Arundo donax.</title>
        <authorList>
            <person name="Barrero R.A."/>
            <person name="Guerrero F.D."/>
            <person name="Moolhuijzen P."/>
            <person name="Goolsby J.A."/>
            <person name="Tidwell J."/>
            <person name="Bellgard S.E."/>
            <person name="Bellgard M.I."/>
        </authorList>
    </citation>
    <scope>NUCLEOTIDE SEQUENCE</scope>
    <source>
        <tissue evidence="1">Shoot tissue taken approximately 20 cm above the soil surface</tissue>
    </source>
</reference>
<sequence>MIKNQNCWKHINPSLHLIQVGCPKDMKAEHVIAVKGMRERIFGNRASG</sequence>
<organism evidence="1">
    <name type="scientific">Arundo donax</name>
    <name type="common">Giant reed</name>
    <name type="synonym">Donax arundinaceus</name>
    <dbReference type="NCBI Taxonomy" id="35708"/>
    <lineage>
        <taxon>Eukaryota</taxon>
        <taxon>Viridiplantae</taxon>
        <taxon>Streptophyta</taxon>
        <taxon>Embryophyta</taxon>
        <taxon>Tracheophyta</taxon>
        <taxon>Spermatophyta</taxon>
        <taxon>Magnoliopsida</taxon>
        <taxon>Liliopsida</taxon>
        <taxon>Poales</taxon>
        <taxon>Poaceae</taxon>
        <taxon>PACMAD clade</taxon>
        <taxon>Arundinoideae</taxon>
        <taxon>Arundineae</taxon>
        <taxon>Arundo</taxon>
    </lineage>
</organism>
<protein>
    <submittedName>
        <fullName evidence="1">Uncharacterized protein</fullName>
    </submittedName>
</protein>
<dbReference type="EMBL" id="GBRH01251820">
    <property type="protein sequence ID" value="JAD46075.1"/>
    <property type="molecule type" value="Transcribed_RNA"/>
</dbReference>
<evidence type="ECO:0000313" key="1">
    <source>
        <dbReference type="EMBL" id="JAD46075.1"/>
    </source>
</evidence>
<reference evidence="1" key="1">
    <citation type="submission" date="2014-09" db="EMBL/GenBank/DDBJ databases">
        <authorList>
            <person name="Magalhaes I.L.F."/>
            <person name="Oliveira U."/>
            <person name="Santos F.R."/>
            <person name="Vidigal T.H.D.A."/>
            <person name="Brescovit A.D."/>
            <person name="Santos A.J."/>
        </authorList>
    </citation>
    <scope>NUCLEOTIDE SEQUENCE</scope>
    <source>
        <tissue evidence="1">Shoot tissue taken approximately 20 cm above the soil surface</tissue>
    </source>
</reference>
<proteinExistence type="predicted"/>
<name>A0A0A9AAQ8_ARUDO</name>
<accession>A0A0A9AAQ8</accession>